<protein>
    <submittedName>
        <fullName evidence="2">Uncharacterized protein</fullName>
    </submittedName>
</protein>
<keyword evidence="3" id="KW-1185">Reference proteome</keyword>
<dbReference type="Proteomes" id="UP000093918">
    <property type="component" value="Unassembled WGS sequence"/>
</dbReference>
<evidence type="ECO:0000256" key="1">
    <source>
        <dbReference type="SAM" id="MobiDB-lite"/>
    </source>
</evidence>
<proteinExistence type="predicted"/>
<sequence>MTWFRADDRLSASRKVLSMRRGVRLQAMGLWVLAGTWSAGEELDGFVPDYMVEELGGSDDVAAVLVASGLWAEAEGGWQFTKWAEYQPSRVELEERRERERERKADWRRRKADKAGSGSEVVPLGQANDETGSSRRSSRVMSHGTDDVTESSVQVTSALTLPDPTRPDPTPVTTDVVTGGGPRKRGCRIPDQFVVTSAMREWAAERTPLVDVDTSTERFVNHWRAKPGKDATKLDWIATWRNWLIRDQDDRAARQKQTPIERAAATVAAGRRLAGNVTSLALPGGAS</sequence>
<accession>A0ABX2WI97</accession>
<dbReference type="RefSeq" id="WP_064956027.1">
    <property type="nucleotide sequence ID" value="NZ_LZEM01000018.1"/>
</dbReference>
<gene>
    <name evidence="2" type="ORF">A9Z40_02995</name>
</gene>
<organism evidence="2 3">
    <name type="scientific">Microbacterium arborescens</name>
    <dbReference type="NCBI Taxonomy" id="33883"/>
    <lineage>
        <taxon>Bacteria</taxon>
        <taxon>Bacillati</taxon>
        <taxon>Actinomycetota</taxon>
        <taxon>Actinomycetes</taxon>
        <taxon>Micrococcales</taxon>
        <taxon>Microbacteriaceae</taxon>
        <taxon>Microbacterium</taxon>
    </lineage>
</organism>
<evidence type="ECO:0000313" key="3">
    <source>
        <dbReference type="Proteomes" id="UP000093918"/>
    </source>
</evidence>
<dbReference type="EMBL" id="LZEM01000018">
    <property type="protein sequence ID" value="OAZ40923.1"/>
    <property type="molecule type" value="Genomic_DNA"/>
</dbReference>
<name>A0ABX2WI97_9MICO</name>
<reference evidence="3" key="1">
    <citation type="submission" date="2016-06" db="EMBL/GenBank/DDBJ databases">
        <title>Genome sequencing of cellulolytic organisms.</title>
        <authorList>
            <person name="Bohra V."/>
            <person name="Dafale N.A."/>
            <person name="Purohit H.J."/>
        </authorList>
    </citation>
    <scope>NUCLEOTIDE SEQUENCE [LARGE SCALE GENOMIC DNA]</scope>
    <source>
        <strain evidence="3">ND21</strain>
    </source>
</reference>
<feature type="compositionally biased region" description="Basic and acidic residues" evidence="1">
    <location>
        <begin position="91"/>
        <end position="105"/>
    </location>
</feature>
<comment type="caution">
    <text evidence="2">The sequence shown here is derived from an EMBL/GenBank/DDBJ whole genome shotgun (WGS) entry which is preliminary data.</text>
</comment>
<evidence type="ECO:0000313" key="2">
    <source>
        <dbReference type="EMBL" id="OAZ40923.1"/>
    </source>
</evidence>
<feature type="region of interest" description="Disordered" evidence="1">
    <location>
        <begin position="91"/>
        <end position="184"/>
    </location>
</feature>